<evidence type="ECO:0000256" key="1">
    <source>
        <dbReference type="ARBA" id="ARBA00001947"/>
    </source>
</evidence>
<dbReference type="CDD" id="cd06262">
    <property type="entry name" value="metallo-hydrolase-like_MBL-fold"/>
    <property type="match status" value="1"/>
</dbReference>
<organism evidence="6 7">
    <name type="scientific">Candidatus Saganbacteria bacterium</name>
    <dbReference type="NCBI Taxonomy" id="2575572"/>
    <lineage>
        <taxon>Bacteria</taxon>
        <taxon>Bacillati</taxon>
        <taxon>Saganbacteria</taxon>
    </lineage>
</organism>
<protein>
    <submittedName>
        <fullName evidence="6">Metallo-beta-lactamase</fullName>
    </submittedName>
</protein>
<keyword evidence="4" id="KW-0862">Zinc</keyword>
<proteinExistence type="predicted"/>
<dbReference type="InterPro" id="IPR001279">
    <property type="entry name" value="Metallo-B-lactamas"/>
</dbReference>
<evidence type="ECO:0000256" key="3">
    <source>
        <dbReference type="ARBA" id="ARBA00022801"/>
    </source>
</evidence>
<dbReference type="GO" id="GO:0046872">
    <property type="term" value="F:metal ion binding"/>
    <property type="evidence" value="ECO:0007669"/>
    <property type="project" value="UniProtKB-KW"/>
</dbReference>
<dbReference type="SUPFAM" id="SSF56281">
    <property type="entry name" value="Metallo-hydrolase/oxidoreductase"/>
    <property type="match status" value="1"/>
</dbReference>
<dbReference type="AlphaFoldDB" id="A0A833NY73"/>
<gene>
    <name evidence="6" type="ORF">FD145_1233</name>
</gene>
<reference evidence="6 7" key="1">
    <citation type="submission" date="2019-12" db="EMBL/GenBank/DDBJ databases">
        <authorList>
            <person name="Wolfe R."/>
            <person name="Danczak R."/>
            <person name="Wilkins M."/>
        </authorList>
    </citation>
    <scope>NUCLEOTIDE SEQUENCE [LARGE SCALE GENOMIC DNA]</scope>
    <source>
        <strain evidence="6">X2_MaxBin.013</strain>
    </source>
</reference>
<keyword evidence="2" id="KW-0479">Metal-binding</keyword>
<evidence type="ECO:0000313" key="7">
    <source>
        <dbReference type="Proteomes" id="UP000488506"/>
    </source>
</evidence>
<evidence type="ECO:0000256" key="2">
    <source>
        <dbReference type="ARBA" id="ARBA00022723"/>
    </source>
</evidence>
<comment type="cofactor">
    <cofactor evidence="1">
        <name>Zn(2+)</name>
        <dbReference type="ChEBI" id="CHEBI:29105"/>
    </cofactor>
</comment>
<evidence type="ECO:0000313" key="6">
    <source>
        <dbReference type="EMBL" id="KAF0133564.1"/>
    </source>
</evidence>
<keyword evidence="3" id="KW-0378">Hydrolase</keyword>
<dbReference type="GO" id="GO:0016787">
    <property type="term" value="F:hydrolase activity"/>
    <property type="evidence" value="ECO:0007669"/>
    <property type="project" value="UniProtKB-KW"/>
</dbReference>
<dbReference type="InterPro" id="IPR036866">
    <property type="entry name" value="RibonucZ/Hydroxyglut_hydro"/>
</dbReference>
<comment type="caution">
    <text evidence="6">The sequence shown here is derived from an EMBL/GenBank/DDBJ whole genome shotgun (WGS) entry which is preliminary data.</text>
</comment>
<feature type="domain" description="Metallo-beta-lactamase" evidence="5">
    <location>
        <begin position="12"/>
        <end position="176"/>
    </location>
</feature>
<sequence>MQIKIIKVGELRTNCYIVFDEKTNEAIVIDPGADIENILNELKGLKPEQIVLTHGHYDHVTDAFLLKDKVDAQVLIHKDDEAMMQISTQKKADILLNDGDKVFLGGLAFLIISTPGHSRGSICLYSKEENVLFSGDTLFAGDYGRVDLPQSSPGAMIASLKKLLSLPLETKVFPGHGRTTTIRDEQNLIK</sequence>
<dbReference type="SMART" id="SM00849">
    <property type="entry name" value="Lactamase_B"/>
    <property type="match status" value="1"/>
</dbReference>
<dbReference type="Proteomes" id="UP000488506">
    <property type="component" value="Unassembled WGS sequence"/>
</dbReference>
<evidence type="ECO:0000259" key="5">
    <source>
        <dbReference type="SMART" id="SM00849"/>
    </source>
</evidence>
<accession>A0A833NY73</accession>
<dbReference type="EMBL" id="WPAF01000023">
    <property type="protein sequence ID" value="KAF0133564.1"/>
    <property type="molecule type" value="Genomic_DNA"/>
</dbReference>
<dbReference type="PANTHER" id="PTHR46233:SF3">
    <property type="entry name" value="HYDROXYACYLGLUTATHIONE HYDROLASE GLOC"/>
    <property type="match status" value="1"/>
</dbReference>
<evidence type="ECO:0000256" key="4">
    <source>
        <dbReference type="ARBA" id="ARBA00022833"/>
    </source>
</evidence>
<dbReference type="Pfam" id="PF00753">
    <property type="entry name" value="Lactamase_B"/>
    <property type="match status" value="1"/>
</dbReference>
<dbReference type="PANTHER" id="PTHR46233">
    <property type="entry name" value="HYDROXYACYLGLUTATHIONE HYDROLASE GLOC"/>
    <property type="match status" value="1"/>
</dbReference>
<dbReference type="Gene3D" id="3.60.15.10">
    <property type="entry name" value="Ribonuclease Z/Hydroxyacylglutathione hydrolase-like"/>
    <property type="match status" value="1"/>
</dbReference>
<name>A0A833NY73_UNCSA</name>
<dbReference type="InterPro" id="IPR051453">
    <property type="entry name" value="MBL_Glyoxalase_II"/>
</dbReference>